<evidence type="ECO:0000256" key="1">
    <source>
        <dbReference type="SAM" id="MobiDB-lite"/>
    </source>
</evidence>
<dbReference type="AlphaFoldDB" id="A0A2P6V603"/>
<keyword evidence="2" id="KW-0812">Transmembrane</keyword>
<proteinExistence type="predicted"/>
<name>A0A2P6V603_9CHLO</name>
<keyword evidence="2" id="KW-0472">Membrane</keyword>
<sequence length="329" mass="36495">MGEDGRPQREVSVLNVLLQNSQGQILYEDEQVLPNGARRARGLPLSEKLLPGERWQDAVVRGVIEELGPVLPADPKVEVDEGSMRETVETKESKSYPGLLSRYVCKRVSASVALRLLGIAAALLLAVLLIPTGKQSLATQPVQEEQQQTEEQPTEEQQPAEEQQQAEEQQLAVEQQPAEDQQQTEEQPTEAQPAEQQQPAEQKEQEAALVDVDSPYKTGVFYTTGGEDGKPLEKHEMLDEPVPDDCFMEEHADYDGPALAWGLTHKLPSAAQCCEACKLSKEPNPQGEVCNLWVWCGSPTGECWSPDMEPHDRRVLAEGVAQQPRPRRH</sequence>
<dbReference type="EMBL" id="LHPF02000026">
    <property type="protein sequence ID" value="PSC69518.1"/>
    <property type="molecule type" value="Genomic_DNA"/>
</dbReference>
<evidence type="ECO:0000313" key="4">
    <source>
        <dbReference type="Proteomes" id="UP000239649"/>
    </source>
</evidence>
<keyword evidence="4" id="KW-1185">Reference proteome</keyword>
<evidence type="ECO:0000256" key="2">
    <source>
        <dbReference type="SAM" id="Phobius"/>
    </source>
</evidence>
<dbReference type="PANTHER" id="PTHR36395">
    <property type="entry name" value="RING-H2 ZINC FINGER PROTEIN"/>
    <property type="match status" value="1"/>
</dbReference>
<organism evidence="3 4">
    <name type="scientific">Micractinium conductrix</name>
    <dbReference type="NCBI Taxonomy" id="554055"/>
    <lineage>
        <taxon>Eukaryota</taxon>
        <taxon>Viridiplantae</taxon>
        <taxon>Chlorophyta</taxon>
        <taxon>core chlorophytes</taxon>
        <taxon>Trebouxiophyceae</taxon>
        <taxon>Chlorellales</taxon>
        <taxon>Chlorellaceae</taxon>
        <taxon>Chlorella clade</taxon>
        <taxon>Micractinium</taxon>
    </lineage>
</organism>
<reference evidence="3 4" key="1">
    <citation type="journal article" date="2018" name="Plant J.">
        <title>Genome sequences of Chlorella sorokiniana UTEX 1602 and Micractinium conductrix SAG 241.80: implications to maltose excretion by a green alga.</title>
        <authorList>
            <person name="Arriola M.B."/>
            <person name="Velmurugan N."/>
            <person name="Zhang Y."/>
            <person name="Plunkett M.H."/>
            <person name="Hondzo H."/>
            <person name="Barney B.M."/>
        </authorList>
    </citation>
    <scope>NUCLEOTIDE SEQUENCE [LARGE SCALE GENOMIC DNA]</scope>
    <source>
        <strain evidence="3 4">SAG 241.80</strain>
    </source>
</reference>
<feature type="compositionally biased region" description="Low complexity" evidence="1">
    <location>
        <begin position="140"/>
        <end position="200"/>
    </location>
</feature>
<evidence type="ECO:0000313" key="3">
    <source>
        <dbReference type="EMBL" id="PSC69518.1"/>
    </source>
</evidence>
<protein>
    <submittedName>
        <fullName evidence="3">Uncharacterized protein</fullName>
    </submittedName>
</protein>
<dbReference type="OrthoDB" id="433924at2759"/>
<dbReference type="Proteomes" id="UP000239649">
    <property type="component" value="Unassembled WGS sequence"/>
</dbReference>
<feature type="region of interest" description="Disordered" evidence="1">
    <location>
        <begin position="140"/>
        <end position="214"/>
    </location>
</feature>
<dbReference type="PANTHER" id="PTHR36395:SF1">
    <property type="entry name" value="RING-H2 ZINC FINGER PROTEIN"/>
    <property type="match status" value="1"/>
</dbReference>
<comment type="caution">
    <text evidence="3">The sequence shown here is derived from an EMBL/GenBank/DDBJ whole genome shotgun (WGS) entry which is preliminary data.</text>
</comment>
<keyword evidence="2" id="KW-1133">Transmembrane helix</keyword>
<gene>
    <name evidence="3" type="ORF">C2E20_7044</name>
</gene>
<feature type="transmembrane region" description="Helical" evidence="2">
    <location>
        <begin position="112"/>
        <end position="130"/>
    </location>
</feature>
<accession>A0A2P6V603</accession>